<dbReference type="KEGG" id="ndv:NDEV_1074"/>
<dbReference type="AlphaFoldDB" id="A0A128A3B5"/>
<keyword evidence="2" id="KW-1185">Reference proteome</keyword>
<sequence>MSVSESNSIACSLLIDLKGCQELKKLKQGTQYSIDLTKEPSIVFKDSVGNKKEMKFKQNCTVTITSEKILYNRDDVTIKSV</sequence>
<dbReference type="Proteomes" id="UP000196239">
    <property type="component" value="Chromosome 1"/>
</dbReference>
<organism evidence="1 2">
    <name type="scientific">Nitrosotalea devaniterrae</name>
    <dbReference type="NCBI Taxonomy" id="1078905"/>
    <lineage>
        <taxon>Archaea</taxon>
        <taxon>Nitrososphaerota</taxon>
        <taxon>Nitrososphaeria</taxon>
        <taxon>Nitrosotaleales</taxon>
        <taxon>Nitrosotaleaceae</taxon>
        <taxon>Nitrosotalea</taxon>
    </lineage>
</organism>
<dbReference type="EMBL" id="LN890280">
    <property type="protein sequence ID" value="CUR51839.1"/>
    <property type="molecule type" value="Genomic_DNA"/>
</dbReference>
<accession>A0A128A3B5</accession>
<protein>
    <submittedName>
        <fullName evidence="1">Transposase</fullName>
    </submittedName>
</protein>
<evidence type="ECO:0000313" key="2">
    <source>
        <dbReference type="Proteomes" id="UP000196239"/>
    </source>
</evidence>
<evidence type="ECO:0000313" key="1">
    <source>
        <dbReference type="EMBL" id="CUR51839.1"/>
    </source>
</evidence>
<proteinExistence type="predicted"/>
<reference evidence="2" key="1">
    <citation type="submission" date="2015-10" db="EMBL/GenBank/DDBJ databases">
        <authorList>
            <person name="Lehtovirta-Morley L.E."/>
            <person name="Vieille C."/>
        </authorList>
    </citation>
    <scope>NUCLEOTIDE SEQUENCE [LARGE SCALE GENOMIC DNA]</scope>
</reference>
<name>A0A128A3B5_9ARCH</name>
<gene>
    <name evidence="1" type="ORF">NDEV_1074</name>
</gene>